<feature type="transmembrane region" description="Helical" evidence="1">
    <location>
        <begin position="191"/>
        <end position="209"/>
    </location>
</feature>
<reference evidence="3" key="1">
    <citation type="journal article" date="2020" name="Fungal Divers.">
        <title>Resolving the Mortierellaceae phylogeny through synthesis of multi-gene phylogenetics and phylogenomics.</title>
        <authorList>
            <person name="Vandepol N."/>
            <person name="Liber J."/>
            <person name="Desiro A."/>
            <person name="Na H."/>
            <person name="Kennedy M."/>
            <person name="Barry K."/>
            <person name="Grigoriev I.V."/>
            <person name="Miller A.N."/>
            <person name="O'Donnell K."/>
            <person name="Stajich J.E."/>
            <person name="Bonito G."/>
        </authorList>
    </citation>
    <scope>NUCLEOTIDE SEQUENCE</scope>
    <source>
        <strain evidence="3">CK1249</strain>
    </source>
</reference>
<evidence type="ECO:0000313" key="3">
    <source>
        <dbReference type="EMBL" id="KAF9954922.1"/>
    </source>
</evidence>
<keyword evidence="1" id="KW-0812">Transmembrane</keyword>
<keyword evidence="4" id="KW-1185">Reference proteome</keyword>
<evidence type="ECO:0000256" key="2">
    <source>
        <dbReference type="SAM" id="SignalP"/>
    </source>
</evidence>
<evidence type="ECO:0000256" key="1">
    <source>
        <dbReference type="SAM" id="Phobius"/>
    </source>
</evidence>
<dbReference type="EMBL" id="JAAAHY010000939">
    <property type="protein sequence ID" value="KAF9954922.1"/>
    <property type="molecule type" value="Genomic_DNA"/>
</dbReference>
<organism evidence="3 4">
    <name type="scientific">Mortierella alpina</name>
    <name type="common">Oleaginous fungus</name>
    <name type="synonym">Mortierella renispora</name>
    <dbReference type="NCBI Taxonomy" id="64518"/>
    <lineage>
        <taxon>Eukaryota</taxon>
        <taxon>Fungi</taxon>
        <taxon>Fungi incertae sedis</taxon>
        <taxon>Mucoromycota</taxon>
        <taxon>Mortierellomycotina</taxon>
        <taxon>Mortierellomycetes</taxon>
        <taxon>Mortierellales</taxon>
        <taxon>Mortierellaceae</taxon>
        <taxon>Mortierella</taxon>
    </lineage>
</organism>
<keyword evidence="1" id="KW-0472">Membrane</keyword>
<keyword evidence="2" id="KW-0732">Signal</keyword>
<feature type="signal peptide" evidence="2">
    <location>
        <begin position="1"/>
        <end position="22"/>
    </location>
</feature>
<dbReference type="AlphaFoldDB" id="A0A9P6J179"/>
<evidence type="ECO:0000313" key="4">
    <source>
        <dbReference type="Proteomes" id="UP000738359"/>
    </source>
</evidence>
<sequence>MHAFGKALLLTLLSLHWHLALAQAPTSTLSPIPSFQNTPGVVVAMPRNGMTVRQDTGVPFNVMLTSGRAVGSISASIAHVDGSANTTILDLKQVTLYRVIQLRNTSLSSFPPGDYHIQMIITPNLSAPPLKGAPTAPATTVPTSPAPPSTAPAVYYWRGLIRLALPEESSPLSSAASTLGQGAALVGTRVIWINMNIALGVLFVVFAFTL</sequence>
<proteinExistence type="predicted"/>
<dbReference type="OrthoDB" id="2440113at2759"/>
<accession>A0A9P6J179</accession>
<feature type="chain" id="PRO_5040302399" evidence="2">
    <location>
        <begin position="23"/>
        <end position="210"/>
    </location>
</feature>
<name>A0A9P6J179_MORAP</name>
<gene>
    <name evidence="3" type="ORF">BGZ70_010414</name>
</gene>
<dbReference type="Proteomes" id="UP000738359">
    <property type="component" value="Unassembled WGS sequence"/>
</dbReference>
<protein>
    <submittedName>
        <fullName evidence="3">Uncharacterized protein</fullName>
    </submittedName>
</protein>
<keyword evidence="1" id="KW-1133">Transmembrane helix</keyword>
<comment type="caution">
    <text evidence="3">The sequence shown here is derived from an EMBL/GenBank/DDBJ whole genome shotgun (WGS) entry which is preliminary data.</text>
</comment>